<evidence type="ECO:0000256" key="3">
    <source>
        <dbReference type="ARBA" id="ARBA00022692"/>
    </source>
</evidence>
<keyword evidence="9" id="KW-0807">Transducer</keyword>
<evidence type="ECO:0000313" key="13">
    <source>
        <dbReference type="Proteomes" id="UP000242188"/>
    </source>
</evidence>
<reference evidence="12 13" key="1">
    <citation type="journal article" date="2017" name="Nat. Ecol. Evol.">
        <title>Scallop genome provides insights into evolution of bilaterian karyotype and development.</title>
        <authorList>
            <person name="Wang S."/>
            <person name="Zhang J."/>
            <person name="Jiao W."/>
            <person name="Li J."/>
            <person name="Xun X."/>
            <person name="Sun Y."/>
            <person name="Guo X."/>
            <person name="Huan P."/>
            <person name="Dong B."/>
            <person name="Zhang L."/>
            <person name="Hu X."/>
            <person name="Sun X."/>
            <person name="Wang J."/>
            <person name="Zhao C."/>
            <person name="Wang Y."/>
            <person name="Wang D."/>
            <person name="Huang X."/>
            <person name="Wang R."/>
            <person name="Lv J."/>
            <person name="Li Y."/>
            <person name="Zhang Z."/>
            <person name="Liu B."/>
            <person name="Lu W."/>
            <person name="Hui Y."/>
            <person name="Liang J."/>
            <person name="Zhou Z."/>
            <person name="Hou R."/>
            <person name="Li X."/>
            <person name="Liu Y."/>
            <person name="Li H."/>
            <person name="Ning X."/>
            <person name="Lin Y."/>
            <person name="Zhao L."/>
            <person name="Xing Q."/>
            <person name="Dou J."/>
            <person name="Li Y."/>
            <person name="Mao J."/>
            <person name="Guo H."/>
            <person name="Dou H."/>
            <person name="Li T."/>
            <person name="Mu C."/>
            <person name="Jiang W."/>
            <person name="Fu Q."/>
            <person name="Fu X."/>
            <person name="Miao Y."/>
            <person name="Liu J."/>
            <person name="Yu Q."/>
            <person name="Li R."/>
            <person name="Liao H."/>
            <person name="Li X."/>
            <person name="Kong Y."/>
            <person name="Jiang Z."/>
            <person name="Chourrout D."/>
            <person name="Li R."/>
            <person name="Bao Z."/>
        </authorList>
    </citation>
    <scope>NUCLEOTIDE SEQUENCE [LARGE SCALE GENOMIC DNA]</scope>
    <source>
        <strain evidence="12 13">PY_sf001</strain>
    </source>
</reference>
<keyword evidence="4 10" id="KW-1133">Transmembrane helix</keyword>
<organism evidence="12 13">
    <name type="scientific">Mizuhopecten yessoensis</name>
    <name type="common">Japanese scallop</name>
    <name type="synonym">Patinopecten yessoensis</name>
    <dbReference type="NCBI Taxonomy" id="6573"/>
    <lineage>
        <taxon>Eukaryota</taxon>
        <taxon>Metazoa</taxon>
        <taxon>Spiralia</taxon>
        <taxon>Lophotrochozoa</taxon>
        <taxon>Mollusca</taxon>
        <taxon>Bivalvia</taxon>
        <taxon>Autobranchia</taxon>
        <taxon>Pteriomorphia</taxon>
        <taxon>Pectinida</taxon>
        <taxon>Pectinoidea</taxon>
        <taxon>Pectinidae</taxon>
        <taxon>Mizuhopecten</taxon>
    </lineage>
</organism>
<dbReference type="GO" id="GO:0005886">
    <property type="term" value="C:plasma membrane"/>
    <property type="evidence" value="ECO:0007669"/>
    <property type="project" value="UniProtKB-SubCell"/>
</dbReference>
<name>A0A210R5M5_MIZYE</name>
<keyword evidence="7" id="KW-0675">Receptor</keyword>
<dbReference type="Proteomes" id="UP000242188">
    <property type="component" value="Unassembled WGS sequence"/>
</dbReference>
<keyword evidence="6 10" id="KW-0472">Membrane</keyword>
<evidence type="ECO:0000256" key="6">
    <source>
        <dbReference type="ARBA" id="ARBA00023136"/>
    </source>
</evidence>
<evidence type="ECO:0000256" key="1">
    <source>
        <dbReference type="ARBA" id="ARBA00004651"/>
    </source>
</evidence>
<evidence type="ECO:0000256" key="4">
    <source>
        <dbReference type="ARBA" id="ARBA00022989"/>
    </source>
</evidence>
<proteinExistence type="predicted"/>
<comment type="caution">
    <text evidence="12">The sequence shown here is derived from an EMBL/GenBank/DDBJ whole genome shotgun (WGS) entry which is preliminary data.</text>
</comment>
<sequence length="335" mass="37650">MEPGVIAMCAAAIVSTACNGLAILVFYRCRLLIFQIRLMFLFMTTHSFIISCLFPVIMILVDGSQHYLLLCGLKCILWAGYRIVPVVLTTVLALDRLISVVWPFLYQRKSTERSILTICLALTSALYVIFGLSINVDKPEADDSCNTYLHMNEFGLHSMIVILSSSIVMTTVSYSVIFYQSERYMAATSSTSETLYNTFRISFLICGFTFALYIISITSCIASVALWRNINNIYLYHVYFICSLLSVTIISINPIFYISRFRESRFHVKKMVCIYKKNTERMESVLRLEHAGIPLPVLPISRSVPALQNSTKRVPGNGAAPNNPISVISVSSLND</sequence>
<dbReference type="EMBL" id="NEDP02000262">
    <property type="protein sequence ID" value="OWF56181.1"/>
    <property type="molecule type" value="Genomic_DNA"/>
</dbReference>
<dbReference type="CDD" id="cd00637">
    <property type="entry name" value="7tm_classA_rhodopsin-like"/>
    <property type="match status" value="1"/>
</dbReference>
<evidence type="ECO:0000256" key="2">
    <source>
        <dbReference type="ARBA" id="ARBA00022475"/>
    </source>
</evidence>
<feature type="transmembrane region" description="Helical" evidence="10">
    <location>
        <begin position="115"/>
        <end position="134"/>
    </location>
</feature>
<dbReference type="Gene3D" id="1.20.1070.10">
    <property type="entry name" value="Rhodopsin 7-helix transmembrane proteins"/>
    <property type="match status" value="1"/>
</dbReference>
<keyword evidence="13" id="KW-1185">Reference proteome</keyword>
<feature type="transmembrane region" description="Helical" evidence="10">
    <location>
        <begin position="39"/>
        <end position="61"/>
    </location>
</feature>
<keyword evidence="3 10" id="KW-0812">Transmembrane</keyword>
<evidence type="ECO:0000313" key="12">
    <source>
        <dbReference type="EMBL" id="OWF56181.1"/>
    </source>
</evidence>
<feature type="transmembrane region" description="Helical" evidence="10">
    <location>
        <begin position="233"/>
        <end position="258"/>
    </location>
</feature>
<dbReference type="PANTHER" id="PTHR24246:SF27">
    <property type="entry name" value="ADENOSINE RECEPTOR, ISOFORM A"/>
    <property type="match status" value="1"/>
</dbReference>
<protein>
    <recommendedName>
        <fullName evidence="11">G-protein coupled receptors family 1 profile domain-containing protein</fullName>
    </recommendedName>
</protein>
<keyword evidence="2" id="KW-1003">Cell membrane</keyword>
<feature type="transmembrane region" description="Helical" evidence="10">
    <location>
        <begin position="6"/>
        <end position="27"/>
    </location>
</feature>
<gene>
    <name evidence="12" type="ORF">KP79_PYT21557</name>
</gene>
<evidence type="ECO:0000259" key="11">
    <source>
        <dbReference type="PROSITE" id="PS50262"/>
    </source>
</evidence>
<evidence type="ECO:0000256" key="5">
    <source>
        <dbReference type="ARBA" id="ARBA00023040"/>
    </source>
</evidence>
<feature type="domain" description="G-protein coupled receptors family 1 profile" evidence="11">
    <location>
        <begin position="18"/>
        <end position="257"/>
    </location>
</feature>
<feature type="transmembrane region" description="Helical" evidence="10">
    <location>
        <begin position="201"/>
        <end position="227"/>
    </location>
</feature>
<dbReference type="PROSITE" id="PS50262">
    <property type="entry name" value="G_PROTEIN_RECEP_F1_2"/>
    <property type="match status" value="1"/>
</dbReference>
<feature type="transmembrane region" description="Helical" evidence="10">
    <location>
        <begin position="154"/>
        <end position="180"/>
    </location>
</feature>
<evidence type="ECO:0000256" key="8">
    <source>
        <dbReference type="ARBA" id="ARBA00023180"/>
    </source>
</evidence>
<dbReference type="GO" id="GO:0004930">
    <property type="term" value="F:G protein-coupled receptor activity"/>
    <property type="evidence" value="ECO:0007669"/>
    <property type="project" value="UniProtKB-KW"/>
</dbReference>
<dbReference type="PANTHER" id="PTHR24246">
    <property type="entry name" value="OLFACTORY RECEPTOR AND ADENOSINE RECEPTOR"/>
    <property type="match status" value="1"/>
</dbReference>
<dbReference type="AlphaFoldDB" id="A0A210R5M5"/>
<dbReference type="SUPFAM" id="SSF81321">
    <property type="entry name" value="Family A G protein-coupled receptor-like"/>
    <property type="match status" value="1"/>
</dbReference>
<dbReference type="InterPro" id="IPR017452">
    <property type="entry name" value="GPCR_Rhodpsn_7TM"/>
</dbReference>
<keyword evidence="5" id="KW-0297">G-protein coupled receptor</keyword>
<evidence type="ECO:0000256" key="10">
    <source>
        <dbReference type="SAM" id="Phobius"/>
    </source>
</evidence>
<keyword evidence="8" id="KW-0325">Glycoprotein</keyword>
<comment type="subcellular location">
    <subcellularLocation>
        <location evidence="1">Cell membrane</location>
        <topology evidence="1">Multi-pass membrane protein</topology>
    </subcellularLocation>
</comment>
<evidence type="ECO:0000256" key="9">
    <source>
        <dbReference type="ARBA" id="ARBA00023224"/>
    </source>
</evidence>
<feature type="transmembrane region" description="Helical" evidence="10">
    <location>
        <begin position="67"/>
        <end position="94"/>
    </location>
</feature>
<accession>A0A210R5M5</accession>
<evidence type="ECO:0000256" key="7">
    <source>
        <dbReference type="ARBA" id="ARBA00023170"/>
    </source>
</evidence>